<gene>
    <name evidence="3" type="ORF">FHS03_002883</name>
</gene>
<dbReference type="InterPro" id="IPR000468">
    <property type="entry name" value="Barstar"/>
</dbReference>
<organism evidence="3 4">
    <name type="scientific">Pseudoduganella violacea</name>
    <dbReference type="NCBI Taxonomy" id="1715466"/>
    <lineage>
        <taxon>Bacteria</taxon>
        <taxon>Pseudomonadati</taxon>
        <taxon>Pseudomonadota</taxon>
        <taxon>Betaproteobacteria</taxon>
        <taxon>Burkholderiales</taxon>
        <taxon>Oxalobacteraceae</taxon>
        <taxon>Telluria group</taxon>
        <taxon>Pseudoduganella</taxon>
    </lineage>
</organism>
<feature type="domain" description="Barstar (barnase inhibitor)" evidence="2">
    <location>
        <begin position="1"/>
        <end position="104"/>
    </location>
</feature>
<dbReference type="SUPFAM" id="SSF52038">
    <property type="entry name" value="Barstar-related"/>
    <property type="match status" value="1"/>
</dbReference>
<dbReference type="Proteomes" id="UP000541535">
    <property type="component" value="Unassembled WGS sequence"/>
</dbReference>
<dbReference type="InterPro" id="IPR035905">
    <property type="entry name" value="Barstar-like_sf"/>
</dbReference>
<sequence>MATATLNGALIVDESSFHAEARRAFGFPESYGNSMDAWLDCMSYLRDDENMTQFRLKPNEVLEIVIRDAAALRAAVPELLEELAYCIGGLNERYEDYGEKPALKLTLA</sequence>
<comment type="similarity">
    <text evidence="1">Belongs to the barstar family.</text>
</comment>
<comment type="caution">
    <text evidence="3">The sequence shown here is derived from an EMBL/GenBank/DDBJ whole genome shotgun (WGS) entry which is preliminary data.</text>
</comment>
<dbReference type="Gene3D" id="3.30.370.10">
    <property type="entry name" value="Barstar-like"/>
    <property type="match status" value="1"/>
</dbReference>
<accession>A0A7W5FV38</accession>
<dbReference type="AlphaFoldDB" id="A0A7W5FV38"/>
<name>A0A7W5FV38_9BURK</name>
<keyword evidence="4" id="KW-1185">Reference proteome</keyword>
<evidence type="ECO:0000259" key="2">
    <source>
        <dbReference type="Pfam" id="PF01337"/>
    </source>
</evidence>
<dbReference type="Pfam" id="PF01337">
    <property type="entry name" value="Barstar"/>
    <property type="match status" value="1"/>
</dbReference>
<dbReference type="EMBL" id="JACHXD010000007">
    <property type="protein sequence ID" value="MBB3119828.1"/>
    <property type="molecule type" value="Genomic_DNA"/>
</dbReference>
<evidence type="ECO:0000256" key="1">
    <source>
        <dbReference type="ARBA" id="ARBA00006845"/>
    </source>
</evidence>
<dbReference type="RefSeq" id="WP_183441633.1">
    <property type="nucleotide sequence ID" value="NZ_JACHXD010000007.1"/>
</dbReference>
<evidence type="ECO:0000313" key="3">
    <source>
        <dbReference type="EMBL" id="MBB3119828.1"/>
    </source>
</evidence>
<reference evidence="3 4" key="1">
    <citation type="submission" date="2020-08" db="EMBL/GenBank/DDBJ databases">
        <title>Genomic Encyclopedia of Type Strains, Phase III (KMG-III): the genomes of soil and plant-associated and newly described type strains.</title>
        <authorList>
            <person name="Whitman W."/>
        </authorList>
    </citation>
    <scope>NUCLEOTIDE SEQUENCE [LARGE SCALE GENOMIC DNA]</scope>
    <source>
        <strain evidence="3 4">CECT 8897</strain>
    </source>
</reference>
<proteinExistence type="inferred from homology"/>
<protein>
    <submittedName>
        <fullName evidence="3">RNAse (Barnase) inhibitor barstar</fullName>
    </submittedName>
</protein>
<evidence type="ECO:0000313" key="4">
    <source>
        <dbReference type="Proteomes" id="UP000541535"/>
    </source>
</evidence>